<protein>
    <submittedName>
        <fullName evidence="3">Alpha-galactosidase</fullName>
        <ecNumber evidence="3">3.2.1.22</ecNumber>
    </submittedName>
</protein>
<evidence type="ECO:0000256" key="2">
    <source>
        <dbReference type="ARBA" id="ARBA00023295"/>
    </source>
</evidence>
<evidence type="ECO:0000256" key="1">
    <source>
        <dbReference type="ARBA" id="ARBA00022801"/>
    </source>
</evidence>
<dbReference type="CDD" id="cd14791">
    <property type="entry name" value="GH36"/>
    <property type="match status" value="1"/>
</dbReference>
<keyword evidence="2 3" id="KW-0326">Glycosidase</keyword>
<dbReference type="SUPFAM" id="SSF51445">
    <property type="entry name" value="(Trans)glycosidases"/>
    <property type="match status" value="1"/>
</dbReference>
<accession>A0ABT8BRM7</accession>
<keyword evidence="4" id="KW-1185">Reference proteome</keyword>
<dbReference type="Gene3D" id="3.20.20.70">
    <property type="entry name" value="Aldolase class I"/>
    <property type="match status" value="1"/>
</dbReference>
<comment type="caution">
    <text evidence="3">The sequence shown here is derived from an EMBL/GenBank/DDBJ whole genome shotgun (WGS) entry which is preliminary data.</text>
</comment>
<name>A0ABT8BRM7_9VIBR</name>
<dbReference type="Pfam" id="PF02065">
    <property type="entry name" value="Melibiase"/>
    <property type="match status" value="1"/>
</dbReference>
<dbReference type="EMBL" id="JAUFQC010000001">
    <property type="protein sequence ID" value="MDN3609618.1"/>
    <property type="molecule type" value="Genomic_DNA"/>
</dbReference>
<dbReference type="InterPro" id="IPR050985">
    <property type="entry name" value="Alpha-glycosidase_related"/>
</dbReference>
<dbReference type="PANTHER" id="PTHR43053:SF3">
    <property type="entry name" value="ALPHA-GALACTOSIDASE C-RELATED"/>
    <property type="match status" value="1"/>
</dbReference>
<evidence type="ECO:0000313" key="4">
    <source>
        <dbReference type="Proteomes" id="UP001238540"/>
    </source>
</evidence>
<dbReference type="PANTHER" id="PTHR43053">
    <property type="entry name" value="GLYCOSIDASE FAMILY 31"/>
    <property type="match status" value="1"/>
</dbReference>
<proteinExistence type="predicted"/>
<gene>
    <name evidence="3" type="ORF">QWZ16_07865</name>
</gene>
<dbReference type="InterPro" id="IPR017853">
    <property type="entry name" value="GH"/>
</dbReference>
<keyword evidence="1 3" id="KW-0378">Hydrolase</keyword>
<dbReference type="InterPro" id="IPR013785">
    <property type="entry name" value="Aldolase_TIM"/>
</dbReference>
<organism evidence="3 4">
    <name type="scientific">Vibrio ostreicida</name>
    <dbReference type="NCBI Taxonomy" id="526588"/>
    <lineage>
        <taxon>Bacteria</taxon>
        <taxon>Pseudomonadati</taxon>
        <taxon>Pseudomonadota</taxon>
        <taxon>Gammaproteobacteria</taxon>
        <taxon>Vibrionales</taxon>
        <taxon>Vibrionaceae</taxon>
        <taxon>Vibrio</taxon>
    </lineage>
</organism>
<dbReference type="EC" id="3.2.1.22" evidence="3"/>
<dbReference type="Proteomes" id="UP001238540">
    <property type="component" value="Unassembled WGS sequence"/>
</dbReference>
<dbReference type="GO" id="GO:0004557">
    <property type="term" value="F:alpha-galactosidase activity"/>
    <property type="evidence" value="ECO:0007669"/>
    <property type="project" value="UniProtKB-EC"/>
</dbReference>
<evidence type="ECO:0000313" key="3">
    <source>
        <dbReference type="EMBL" id="MDN3609618.1"/>
    </source>
</evidence>
<sequence>MSFSVTLENGCSLRVRDINLKADLNHNEVGFVYQGLSNDRLSNRYVLALTEFTFEPTARLLGDGFQMLAQTGGTVEHPIDIGRCADNGPLYRLYSRTDPKRYYNYLVVEHAQGFTLFGFTSCYRFAGYFEIADIEHHLWLKICIDGENTYPLDWASNQLEYVAVLQGHDLDALYTEYATLIAAHHPVRAGVRRSAPVGWCSWYSYYEHMTQEHVLDNISVMHQTLKTLEYVLIDDGYQAFMGDWLTPSTSFPTGVEVLAKQIINQGKKPAIWLAPFIAQAESTLFKDNPDWFLAHEDGQRLKAEDITYGGWRNTPWYILDTSNPDVQEHLTSLVRTMREQWGVGLFKLDANYWGALKGVRQQKGITGVEAYRLGMEAIIEGAGDAILLGCNAPMWPSLGLVDAMRICDDVERDEKRFERNAQQTFYRCWQHRRLWQIDPDCLTLVSLPDQSTARRSYQFHRDVLLASGGLLFSGDPLPDLTPFAYKSLSRLFIRHKHTQHSAQFRSLNLHYAYLTMNGQNELHCLFNFDQPAHEVTLTSDTPVYWRDYWTGEKLNHHRTAYIQVSLAEGLSSRAIVTARSLAY</sequence>
<reference evidence="4" key="1">
    <citation type="journal article" date="2019" name="Int. J. Syst. Evol. Microbiol.">
        <title>The Global Catalogue of Microorganisms (GCM) 10K type strain sequencing project: providing services to taxonomists for standard genome sequencing and annotation.</title>
        <authorList>
            <consortium name="The Broad Institute Genomics Platform"/>
            <consortium name="The Broad Institute Genome Sequencing Center for Infectious Disease"/>
            <person name="Wu L."/>
            <person name="Ma J."/>
        </authorList>
    </citation>
    <scope>NUCLEOTIDE SEQUENCE [LARGE SCALE GENOMIC DNA]</scope>
    <source>
        <strain evidence="4">CECT 7398</strain>
    </source>
</reference>
<dbReference type="InterPro" id="IPR002252">
    <property type="entry name" value="Glyco_hydro_36"/>
</dbReference>
<dbReference type="RefSeq" id="WP_170882462.1">
    <property type="nucleotide sequence ID" value="NZ_JABEYA020000002.1"/>
</dbReference>